<evidence type="ECO:0000313" key="1">
    <source>
        <dbReference type="EMBL" id="MEN2792623.1"/>
    </source>
</evidence>
<comment type="caution">
    <text evidence="1">The sequence shown here is derived from an EMBL/GenBank/DDBJ whole genome shotgun (WGS) entry which is preliminary data.</text>
</comment>
<dbReference type="PRINTS" id="PR00081">
    <property type="entry name" value="GDHRDH"/>
</dbReference>
<dbReference type="InterPro" id="IPR002347">
    <property type="entry name" value="SDR_fam"/>
</dbReference>
<dbReference type="InterPro" id="IPR036291">
    <property type="entry name" value="NAD(P)-bd_dom_sf"/>
</dbReference>
<dbReference type="Pfam" id="PF13561">
    <property type="entry name" value="adh_short_C2"/>
    <property type="match status" value="1"/>
</dbReference>
<dbReference type="Proteomes" id="UP001419910">
    <property type="component" value="Unassembled WGS sequence"/>
</dbReference>
<name>A0ABU9Y9Z6_9SPHN</name>
<dbReference type="PANTHER" id="PTHR43975:SF2">
    <property type="entry name" value="EG:BACR7A4.14 PROTEIN-RELATED"/>
    <property type="match status" value="1"/>
</dbReference>
<dbReference type="RefSeq" id="WP_343892263.1">
    <property type="nucleotide sequence ID" value="NZ_BAAAEH010000055.1"/>
</dbReference>
<keyword evidence="2" id="KW-1185">Reference proteome</keyword>
<evidence type="ECO:0000313" key="2">
    <source>
        <dbReference type="Proteomes" id="UP001419910"/>
    </source>
</evidence>
<gene>
    <name evidence="1" type="ORF">ABC974_23550</name>
</gene>
<sequence>MNRVAVVTGASSGLGAATCAALEADGDRVIRVDIANCDVNADLSSSEGREETVRKISELAGERIDALVTWAGGGGETVDMLRVNYFGTVDIVDGLHPFLSKSSAPRVLVTSSRMTLEPCDETLVDLLLAHKEAEIVAGYGNETTKLSYYIAAKTAVARWMRRNAISRRWNEHGIRINALAPGFIETPRTRTGMLDPAAAAWMLEAHPQAEDVRSQPTEIGDLARFLLSPENSLLIGQCIFADRGTEAILRGDNVW</sequence>
<reference evidence="1 2" key="1">
    <citation type="submission" date="2024-05" db="EMBL/GenBank/DDBJ databases">
        <authorList>
            <person name="Liu Q."/>
            <person name="Xin Y.-H."/>
        </authorList>
    </citation>
    <scope>NUCLEOTIDE SEQUENCE [LARGE SCALE GENOMIC DNA]</scope>
    <source>
        <strain evidence="1 2">CGMCC 1.10181</strain>
    </source>
</reference>
<accession>A0ABU9Y9Z6</accession>
<dbReference type="PANTHER" id="PTHR43975">
    <property type="entry name" value="ZGC:101858"/>
    <property type="match status" value="1"/>
</dbReference>
<dbReference type="Gene3D" id="3.40.50.720">
    <property type="entry name" value="NAD(P)-binding Rossmann-like Domain"/>
    <property type="match status" value="1"/>
</dbReference>
<proteinExistence type="predicted"/>
<organism evidence="1 2">
    <name type="scientific">Sphingomonas oligophenolica</name>
    <dbReference type="NCBI Taxonomy" id="301154"/>
    <lineage>
        <taxon>Bacteria</taxon>
        <taxon>Pseudomonadati</taxon>
        <taxon>Pseudomonadota</taxon>
        <taxon>Alphaproteobacteria</taxon>
        <taxon>Sphingomonadales</taxon>
        <taxon>Sphingomonadaceae</taxon>
        <taxon>Sphingomonas</taxon>
    </lineage>
</organism>
<dbReference type="SUPFAM" id="SSF51735">
    <property type="entry name" value="NAD(P)-binding Rossmann-fold domains"/>
    <property type="match status" value="1"/>
</dbReference>
<protein>
    <submittedName>
        <fullName evidence="1">SDR family NAD(P)-dependent oxidoreductase</fullName>
    </submittedName>
</protein>
<dbReference type="EMBL" id="JBDIME010000031">
    <property type="protein sequence ID" value="MEN2792623.1"/>
    <property type="molecule type" value="Genomic_DNA"/>
</dbReference>